<evidence type="ECO:0000259" key="1">
    <source>
        <dbReference type="PROSITE" id="PS50943"/>
    </source>
</evidence>
<organism evidence="3 4">
    <name type="scientific">Actinomadura livida</name>
    <dbReference type="NCBI Taxonomy" id="79909"/>
    <lineage>
        <taxon>Bacteria</taxon>
        <taxon>Bacillati</taxon>
        <taxon>Actinomycetota</taxon>
        <taxon>Actinomycetes</taxon>
        <taxon>Streptosporangiales</taxon>
        <taxon>Thermomonosporaceae</taxon>
        <taxon>Actinomadura</taxon>
    </lineage>
</organism>
<dbReference type="GO" id="GO:0003677">
    <property type="term" value="F:DNA binding"/>
    <property type="evidence" value="ECO:0007669"/>
    <property type="project" value="InterPro"/>
</dbReference>
<reference evidence="3 4" key="2">
    <citation type="submission" date="2020-08" db="EMBL/GenBank/DDBJ databases">
        <title>Sequencing the genomes of 1000 actinobacteria strains.</title>
        <authorList>
            <person name="Klenk H.-P."/>
        </authorList>
    </citation>
    <scope>NUCLEOTIDE SEQUENCE [LARGE SCALE GENOMIC DNA]</scope>
    <source>
        <strain evidence="3 4">DSM 44772</strain>
    </source>
</reference>
<dbReference type="SMART" id="SM00530">
    <property type="entry name" value="HTH_XRE"/>
    <property type="match status" value="1"/>
</dbReference>
<evidence type="ECO:0000313" key="4">
    <source>
        <dbReference type="Proteomes" id="UP000549343"/>
    </source>
</evidence>
<dbReference type="AlphaFoldDB" id="A0A7W7MX65"/>
<reference evidence="2 5" key="1">
    <citation type="journal article" date="2019" name="Int. J. Syst. Evol. Microbiol.">
        <title>The Global Catalogue of Microorganisms (GCM) 10K type strain sequencing project: providing services to taxonomists for standard genome sequencing and annotation.</title>
        <authorList>
            <consortium name="The Broad Institute Genomics Platform"/>
            <consortium name="The Broad Institute Genome Sequencing Center for Infectious Disease"/>
            <person name="Wu L."/>
            <person name="Ma J."/>
        </authorList>
    </citation>
    <scope>NUCLEOTIDE SEQUENCE [LARGE SCALE GENOMIC DNA]</scope>
    <source>
        <strain evidence="2 5">JCM 10667</strain>
    </source>
</reference>
<dbReference type="PROSITE" id="PS50943">
    <property type="entry name" value="HTH_CROC1"/>
    <property type="match status" value="1"/>
</dbReference>
<dbReference type="EMBL" id="BAAAHD010000091">
    <property type="protein sequence ID" value="GAA0597893.1"/>
    <property type="molecule type" value="Genomic_DNA"/>
</dbReference>
<dbReference type="Gene3D" id="1.10.260.40">
    <property type="entry name" value="lambda repressor-like DNA-binding domains"/>
    <property type="match status" value="1"/>
</dbReference>
<dbReference type="Pfam" id="PF13560">
    <property type="entry name" value="HTH_31"/>
    <property type="match status" value="1"/>
</dbReference>
<dbReference type="InterPro" id="IPR010982">
    <property type="entry name" value="Lambda_DNA-bd_dom_sf"/>
</dbReference>
<dbReference type="CDD" id="cd00093">
    <property type="entry name" value="HTH_XRE"/>
    <property type="match status" value="1"/>
</dbReference>
<evidence type="ECO:0000313" key="5">
    <source>
        <dbReference type="Proteomes" id="UP001501427"/>
    </source>
</evidence>
<gene>
    <name evidence="3" type="ORF">F4557_002874</name>
    <name evidence="2" type="ORF">GCM10009546_69920</name>
</gene>
<name>A0A7W7MX65_9ACTN</name>
<sequence>MVSPFVRRQRLATVLRELREERGMMADELAKRIHYSRTKISRLENAYGRPDVGDVIKILDAFGITGTKWEEIVRLADDASTKGWWDRYGDAMGTRQRLYADIESGAATIREYNNTTVPGLLQTLEFSSALVKPKRAEGALGFSPSKMIEARERRQKLILSPDGPSYDVILDEVVLRRISVPIEIMAAQVHHLINCVTSEASLSVLVLPVDAYMEGVAVPRSAFSLYTFPDPGDPPMVIVDAPSHDLAYTESDEVDQHTRRYDLLSKAVLSSEDSLRCLAEAADRLTCKATGAGG</sequence>
<dbReference type="Pfam" id="PF19054">
    <property type="entry name" value="DUF5753"/>
    <property type="match status" value="1"/>
</dbReference>
<reference evidence="2" key="3">
    <citation type="submission" date="2023-12" db="EMBL/GenBank/DDBJ databases">
        <authorList>
            <person name="Sun Q."/>
            <person name="Inoue M."/>
        </authorList>
    </citation>
    <scope>NUCLEOTIDE SEQUENCE</scope>
    <source>
        <strain evidence="2">JCM 10667</strain>
    </source>
</reference>
<dbReference type="Proteomes" id="UP001501427">
    <property type="component" value="Unassembled WGS sequence"/>
</dbReference>
<evidence type="ECO:0000313" key="3">
    <source>
        <dbReference type="EMBL" id="MBB4774456.1"/>
    </source>
</evidence>
<evidence type="ECO:0000313" key="2">
    <source>
        <dbReference type="EMBL" id="GAA0597893.1"/>
    </source>
</evidence>
<comment type="caution">
    <text evidence="3">The sequence shown here is derived from an EMBL/GenBank/DDBJ whole genome shotgun (WGS) entry which is preliminary data.</text>
</comment>
<dbReference type="Proteomes" id="UP000549343">
    <property type="component" value="Unassembled WGS sequence"/>
</dbReference>
<proteinExistence type="predicted"/>
<dbReference type="InterPro" id="IPR001387">
    <property type="entry name" value="Cro/C1-type_HTH"/>
</dbReference>
<dbReference type="SUPFAM" id="SSF47413">
    <property type="entry name" value="lambda repressor-like DNA-binding domains"/>
    <property type="match status" value="1"/>
</dbReference>
<keyword evidence="5" id="KW-1185">Reference proteome</keyword>
<accession>A0A7W7MX65</accession>
<dbReference type="RefSeq" id="WP_184883111.1">
    <property type="nucleotide sequence ID" value="NZ_BAAAHD010000091.1"/>
</dbReference>
<feature type="domain" description="HTH cro/C1-type" evidence="1">
    <location>
        <begin position="15"/>
        <end position="69"/>
    </location>
</feature>
<dbReference type="InterPro" id="IPR043917">
    <property type="entry name" value="DUF5753"/>
</dbReference>
<dbReference type="EMBL" id="JACHMV010000001">
    <property type="protein sequence ID" value="MBB4774456.1"/>
    <property type="molecule type" value="Genomic_DNA"/>
</dbReference>
<protein>
    <submittedName>
        <fullName evidence="2">Helix-turn-helix transcriptional regulator</fullName>
    </submittedName>
    <submittedName>
        <fullName evidence="3">Transcriptional regulator with XRE-family HTH domain</fullName>
    </submittedName>
</protein>